<dbReference type="PROSITE" id="PS50026">
    <property type="entry name" value="EGF_3"/>
    <property type="match status" value="5"/>
</dbReference>
<evidence type="ECO:0000256" key="4">
    <source>
        <dbReference type="ARBA" id="ARBA00022536"/>
    </source>
</evidence>
<dbReference type="Gene3D" id="2.10.70.10">
    <property type="entry name" value="Complement Module, domain 1"/>
    <property type="match status" value="5"/>
</dbReference>
<evidence type="ECO:0000259" key="17">
    <source>
        <dbReference type="PROSITE" id="PS50234"/>
    </source>
</evidence>
<dbReference type="FunFam" id="2.10.25.10:FF:000143">
    <property type="entry name" value="Protein crumbs 1"/>
    <property type="match status" value="3"/>
</dbReference>
<evidence type="ECO:0000256" key="12">
    <source>
        <dbReference type="ARBA" id="ARBA00023157"/>
    </source>
</evidence>
<name>A0A2G8K3G1_STIJA</name>
<evidence type="ECO:0000256" key="3">
    <source>
        <dbReference type="ARBA" id="ARBA00022475"/>
    </source>
</evidence>
<dbReference type="Pfam" id="PF02494">
    <property type="entry name" value="HYR"/>
    <property type="match status" value="2"/>
</dbReference>
<gene>
    <name evidence="20" type="ORF">BSL78_20610</name>
</gene>
<keyword evidence="5" id="KW-0597">Phosphoprotein</keyword>
<dbReference type="InterPro" id="IPR009030">
    <property type="entry name" value="Growth_fac_rcpt_cys_sf"/>
</dbReference>
<dbReference type="PROSITE" id="PS00010">
    <property type="entry name" value="ASX_HYDROXYL"/>
    <property type="match status" value="5"/>
</dbReference>
<dbReference type="PROSITE" id="PS00022">
    <property type="entry name" value="EGF_1"/>
    <property type="match status" value="5"/>
</dbReference>
<dbReference type="FunFam" id="2.10.25.10:FF:000565">
    <property type="entry name" value="Predicted protein"/>
    <property type="match status" value="1"/>
</dbReference>
<evidence type="ECO:0000259" key="18">
    <source>
        <dbReference type="PROSITE" id="PS50825"/>
    </source>
</evidence>
<feature type="disulfide bond" evidence="15">
    <location>
        <begin position="583"/>
        <end position="626"/>
    </location>
</feature>
<dbReference type="Pfam" id="PF00092">
    <property type="entry name" value="VWA"/>
    <property type="match status" value="1"/>
</dbReference>
<dbReference type="SUPFAM" id="SSF53300">
    <property type="entry name" value="vWA-like"/>
    <property type="match status" value="1"/>
</dbReference>
<keyword evidence="6" id="KW-0812">Transmembrane</keyword>
<dbReference type="SMART" id="SM00032">
    <property type="entry name" value="CCP"/>
    <property type="match status" value="6"/>
</dbReference>
<comment type="subcellular location">
    <subcellularLocation>
        <location evidence="1">Apical cell membrane</location>
        <topology evidence="1">Single-pass type I membrane protein</topology>
    </subcellularLocation>
</comment>
<dbReference type="InterPro" id="IPR000152">
    <property type="entry name" value="EGF-type_Asp/Asn_hydroxyl_site"/>
</dbReference>
<feature type="domain" description="HYR" evidence="18">
    <location>
        <begin position="412"/>
        <end position="496"/>
    </location>
</feature>
<dbReference type="Pfam" id="PF07699">
    <property type="entry name" value="Ephrin_rec_like"/>
    <property type="match status" value="4"/>
</dbReference>
<dbReference type="GO" id="GO:0008593">
    <property type="term" value="P:regulation of Notch signaling pathway"/>
    <property type="evidence" value="ECO:0007669"/>
    <property type="project" value="UniProtKB-ARBA"/>
</dbReference>
<dbReference type="SUPFAM" id="SSF57196">
    <property type="entry name" value="EGF/Laminin"/>
    <property type="match status" value="2"/>
</dbReference>
<keyword evidence="10" id="KW-1133">Transmembrane helix</keyword>
<dbReference type="PROSITE" id="PS50923">
    <property type="entry name" value="SUSHI"/>
    <property type="match status" value="5"/>
</dbReference>
<dbReference type="GO" id="GO:0080090">
    <property type="term" value="P:regulation of primary metabolic process"/>
    <property type="evidence" value="ECO:0007669"/>
    <property type="project" value="UniProtKB-ARBA"/>
</dbReference>
<feature type="disulfide bond" evidence="15">
    <location>
        <begin position="317"/>
        <end position="344"/>
    </location>
</feature>
<dbReference type="InterPro" id="IPR018097">
    <property type="entry name" value="EGF_Ca-bd_CS"/>
</dbReference>
<evidence type="ECO:0000256" key="1">
    <source>
        <dbReference type="ARBA" id="ARBA00004247"/>
    </source>
</evidence>
<feature type="disulfide bond" evidence="14">
    <location>
        <begin position="1038"/>
        <end position="1047"/>
    </location>
</feature>
<dbReference type="InterPro" id="IPR001759">
    <property type="entry name" value="PTX_dom"/>
</dbReference>
<dbReference type="Pfam" id="PF00084">
    <property type="entry name" value="Sushi"/>
    <property type="match status" value="5"/>
</dbReference>
<feature type="domain" description="Sushi" evidence="19">
    <location>
        <begin position="1455"/>
        <end position="1512"/>
    </location>
</feature>
<dbReference type="SMART" id="SM00181">
    <property type="entry name" value="EGF"/>
    <property type="match status" value="7"/>
</dbReference>
<feature type="domain" description="Sushi" evidence="19">
    <location>
        <begin position="227"/>
        <end position="286"/>
    </location>
</feature>
<feature type="domain" description="EGF-like" evidence="16">
    <location>
        <begin position="1050"/>
        <end position="1085"/>
    </location>
</feature>
<evidence type="ECO:0000313" key="20">
    <source>
        <dbReference type="EMBL" id="PIK42534.1"/>
    </source>
</evidence>
<keyword evidence="15" id="KW-0768">Sushi</keyword>
<evidence type="ECO:0000256" key="7">
    <source>
        <dbReference type="ARBA" id="ARBA00022729"/>
    </source>
</evidence>
<dbReference type="CDD" id="cd00033">
    <property type="entry name" value="CCP"/>
    <property type="match status" value="6"/>
</dbReference>
<keyword evidence="9" id="KW-0221">Differentiation</keyword>
<dbReference type="STRING" id="307972.A0A2G8K3G1"/>
<dbReference type="InterPro" id="IPR013320">
    <property type="entry name" value="ConA-like_dom_sf"/>
</dbReference>
<dbReference type="PROSITE" id="PS50825">
    <property type="entry name" value="HYR"/>
    <property type="match status" value="2"/>
</dbReference>
<feature type="disulfide bond" evidence="14">
    <location>
        <begin position="1113"/>
        <end position="1122"/>
    </location>
</feature>
<evidence type="ECO:0000256" key="9">
    <source>
        <dbReference type="ARBA" id="ARBA00022782"/>
    </source>
</evidence>
<evidence type="ECO:0000256" key="2">
    <source>
        <dbReference type="ARBA" id="ARBA00022473"/>
    </source>
</evidence>
<dbReference type="GO" id="GO:0009967">
    <property type="term" value="P:positive regulation of signal transduction"/>
    <property type="evidence" value="ECO:0007669"/>
    <property type="project" value="UniProtKB-ARBA"/>
</dbReference>
<dbReference type="GO" id="GO:0003002">
    <property type="term" value="P:regionalization"/>
    <property type="evidence" value="ECO:0007669"/>
    <property type="project" value="UniProtKB-ARBA"/>
</dbReference>
<dbReference type="GO" id="GO:0030182">
    <property type="term" value="P:neuron differentiation"/>
    <property type="evidence" value="ECO:0007669"/>
    <property type="project" value="UniProtKB-ARBA"/>
</dbReference>
<dbReference type="CDD" id="cd00054">
    <property type="entry name" value="EGF_CA"/>
    <property type="match status" value="5"/>
</dbReference>
<keyword evidence="12 14" id="KW-1015">Disulfide bond</keyword>
<proteinExistence type="predicted"/>
<dbReference type="Pfam" id="PF12661">
    <property type="entry name" value="hEGF"/>
    <property type="match status" value="1"/>
</dbReference>
<dbReference type="Pfam" id="PF00008">
    <property type="entry name" value="EGF"/>
    <property type="match status" value="4"/>
</dbReference>
<evidence type="ECO:0000256" key="5">
    <source>
        <dbReference type="ARBA" id="ARBA00022553"/>
    </source>
</evidence>
<dbReference type="GO" id="GO:0060255">
    <property type="term" value="P:regulation of macromolecule metabolic process"/>
    <property type="evidence" value="ECO:0007669"/>
    <property type="project" value="UniProtKB-ARBA"/>
</dbReference>
<evidence type="ECO:0000256" key="8">
    <source>
        <dbReference type="ARBA" id="ARBA00022737"/>
    </source>
</evidence>
<dbReference type="SUPFAM" id="SSF49899">
    <property type="entry name" value="Concanavalin A-like lectins/glucanases"/>
    <property type="match status" value="1"/>
</dbReference>
<feature type="domain" description="Sushi" evidence="19">
    <location>
        <begin position="1364"/>
        <end position="1423"/>
    </location>
</feature>
<dbReference type="PROSITE" id="PS01186">
    <property type="entry name" value="EGF_2"/>
    <property type="match status" value="3"/>
</dbReference>
<dbReference type="PANTHER" id="PTHR12916:SF13">
    <property type="entry name" value="SUSHI, VON WILLEBRAND FACTOR TYPE A, EGF AND PENTRAXIN DOMAIN-CONTAINING PROTEIN 1-LIKE"/>
    <property type="match status" value="1"/>
</dbReference>
<feature type="disulfide bond" evidence="14">
    <location>
        <begin position="1151"/>
        <end position="1160"/>
    </location>
</feature>
<dbReference type="Proteomes" id="UP000230750">
    <property type="component" value="Unassembled WGS sequence"/>
</dbReference>
<keyword evidence="21" id="KW-1185">Reference proteome</keyword>
<dbReference type="OrthoDB" id="6515930at2759"/>
<keyword evidence="4 14" id="KW-0245">EGF-like domain</keyword>
<feature type="domain" description="EGF-like" evidence="16">
    <location>
        <begin position="1125"/>
        <end position="1161"/>
    </location>
</feature>
<evidence type="ECO:0000256" key="11">
    <source>
        <dbReference type="ARBA" id="ARBA00023136"/>
    </source>
</evidence>
<comment type="caution">
    <text evidence="20">The sequence shown here is derived from an EMBL/GenBank/DDBJ whole genome shotgun (WGS) entry which is preliminary data.</text>
</comment>
<keyword evidence="3" id="KW-1003">Cell membrane</keyword>
<feature type="disulfide bond" evidence="14">
    <location>
        <begin position="1054"/>
        <end position="1064"/>
    </location>
</feature>
<dbReference type="GO" id="GO:0048592">
    <property type="term" value="P:eye morphogenesis"/>
    <property type="evidence" value="ECO:0007669"/>
    <property type="project" value="UniProtKB-ARBA"/>
</dbReference>
<feature type="domain" description="VWFA" evidence="17">
    <location>
        <begin position="32"/>
        <end position="113"/>
    </location>
</feature>
<dbReference type="InterPro" id="IPR000742">
    <property type="entry name" value="EGF"/>
</dbReference>
<organism evidence="20 21">
    <name type="scientific">Stichopus japonicus</name>
    <name type="common">Sea cucumber</name>
    <dbReference type="NCBI Taxonomy" id="307972"/>
    <lineage>
        <taxon>Eukaryota</taxon>
        <taxon>Metazoa</taxon>
        <taxon>Echinodermata</taxon>
        <taxon>Eleutherozoa</taxon>
        <taxon>Echinozoa</taxon>
        <taxon>Holothuroidea</taxon>
        <taxon>Aspidochirotacea</taxon>
        <taxon>Aspidochirotida</taxon>
        <taxon>Stichopodidae</taxon>
        <taxon>Apostichopus</taxon>
    </lineage>
</organism>
<dbReference type="Gene3D" id="2.10.25.10">
    <property type="entry name" value="Laminin"/>
    <property type="match status" value="5"/>
</dbReference>
<dbReference type="SUPFAM" id="SSF57535">
    <property type="entry name" value="Complement control module/SCR domain"/>
    <property type="match status" value="6"/>
</dbReference>
<dbReference type="InterPro" id="IPR036465">
    <property type="entry name" value="vWFA_dom_sf"/>
</dbReference>
<dbReference type="Gene3D" id="2.10.50.10">
    <property type="entry name" value="Tumor Necrosis Factor Receptor, subunit A, domain 2"/>
    <property type="match status" value="4"/>
</dbReference>
<dbReference type="GO" id="GO:0051093">
    <property type="term" value="P:negative regulation of developmental process"/>
    <property type="evidence" value="ECO:0007669"/>
    <property type="project" value="UniProtKB-ARBA"/>
</dbReference>
<dbReference type="GO" id="GO:0016324">
    <property type="term" value="C:apical plasma membrane"/>
    <property type="evidence" value="ECO:0007669"/>
    <property type="project" value="UniProtKB-SubCell"/>
</dbReference>
<dbReference type="PANTHER" id="PTHR12916">
    <property type="entry name" value="CYTOCHROME C OXIDASE POLYPEPTIDE VIC-2"/>
    <property type="match status" value="1"/>
</dbReference>
<keyword evidence="8" id="KW-0677">Repeat</keyword>
<dbReference type="GO" id="GO:0007219">
    <property type="term" value="P:Notch signaling pathway"/>
    <property type="evidence" value="ECO:0007669"/>
    <property type="project" value="TreeGrafter"/>
</dbReference>
<reference evidence="20 21" key="1">
    <citation type="journal article" date="2017" name="PLoS Biol.">
        <title>The sea cucumber genome provides insights into morphological evolution and visceral regeneration.</title>
        <authorList>
            <person name="Zhang X."/>
            <person name="Sun L."/>
            <person name="Yuan J."/>
            <person name="Sun Y."/>
            <person name="Gao Y."/>
            <person name="Zhang L."/>
            <person name="Li S."/>
            <person name="Dai H."/>
            <person name="Hamel J.F."/>
            <person name="Liu C."/>
            <person name="Yu Y."/>
            <person name="Liu S."/>
            <person name="Lin W."/>
            <person name="Guo K."/>
            <person name="Jin S."/>
            <person name="Xu P."/>
            <person name="Storey K.B."/>
            <person name="Huan P."/>
            <person name="Zhang T."/>
            <person name="Zhou Y."/>
            <person name="Zhang J."/>
            <person name="Lin C."/>
            <person name="Li X."/>
            <person name="Xing L."/>
            <person name="Huo D."/>
            <person name="Sun M."/>
            <person name="Wang L."/>
            <person name="Mercier A."/>
            <person name="Li F."/>
            <person name="Yang H."/>
            <person name="Xiang J."/>
        </authorList>
    </citation>
    <scope>NUCLEOTIDE SEQUENCE [LARGE SCALE GENOMIC DNA]</scope>
    <source>
        <strain evidence="20">Shaxun</strain>
        <tissue evidence="20">Muscle</tissue>
    </source>
</reference>
<feature type="disulfide bond" evidence="14">
    <location>
        <begin position="1075"/>
        <end position="1084"/>
    </location>
</feature>
<dbReference type="SMART" id="SM00179">
    <property type="entry name" value="EGF_CA"/>
    <property type="match status" value="5"/>
</dbReference>
<dbReference type="PROSITE" id="PS01187">
    <property type="entry name" value="EGF_CA"/>
    <property type="match status" value="2"/>
</dbReference>
<sequence length="1548" mass="169815">MTKQCFVIIGINIVKERENDLFKLAKSVLKFARANATKAVFLITDGYSNGGDPRHIAKALQRDGVEIFTFGIKNGNVQELLDMSSEPLIEHCYILSSFEEFESLARRALHEDLEEGAYVTEEPSKCRSLCIDGTNCCHEEALCRCGTHTGQYECICPAGHYGNGVGNDCKPCPMGTYKPERKPGGIRTCQPCPDQYQKSLPGSDDIGDCYCEEGFRSANGNTRCEQIRCPSLLRPEHGKFFSNSCDNSVNSACALACDQGYEPVGDIIRLCTESGEWTGTDFQCVAKMCDPFPNLENGFVNCTNNQFVSGTICTSRCEPGYSLVGTRDRKCLPIAQWDGLSASCIPVKCEALDPIAHARILPRRCTEEMVPYKTECKTVCYKGYTRIGARKIRCGADRQWTIQDGVLRSKCIDITLPNVTCPADIEVDVLPHRNYATVSWDEPIASDSTGLLPNLKVFPSVSPPWNFPIGDNTVKYLATDRAGNSMSCSFTITVCDNEPPLVTSCRSPNTTYNDIPDLQPLTAVEWATPIFSDNSGQPVNVSYSHRSGEMMPLGSTTVEYIASDAFGNVKRCIIQVTVQRRVCEAPRRPTFGSRECVRYLNVGLNCTLRCNTGYAFSVDTPTNYICYPNGSWSPHPVQHRQCEVTYHTNRATQRIRLFYKLHNCSVDLVNDLEQSLATTLYDRIVGYCGDAMTCNVSTVSTLCNKNGALQNYLNSRLASEERPNERNRDIQGQRGVELTSDIFSALQGPVLEVLVSINASIGNDLEDPHGEKLETLLQTLRQIPERLQEEANNGRIDLNPRGANNSQLLVLPEQTNPVCGEGSILHETGECVPCSKGAYFDERTKHCTDCPIGMYQSLPGQMSCDLCPSGTSTRRRGSESNEDCQDLCTPGSFSSSGVEQCESCALGTYQPSFRARECIPCPNNTTTVSIGSTQSDECAAPCQPGTISSTGVEPCVPCPAGSYQQSSGGMLCHPCPNNGMTQFSGSESVESCNVNPSFSIRTSKFSELTDIYFSFCLSHTCVNGASCHDALGGFSCTCQPGYTGVYCEIDIDDCEPSPCLNGTCVDLVGDFLCECDVGFQGRLCEENIDDCFPNPCHQNGVCLDAVADFLCECPVGFEGKQCEMDVNECESSPCMNNGSCINRVDGFSCSCHSNFTGDICSIEVKECFMNSTTPGCSDFFRNSSCDNLQQDFAGSLCKGRYDYCISSPCLNNGTCLNGISGFTCLCQSGISGSVCDTELSSNFSLIWRHQSVIDYSILKGRETFNDLYEVTVAFWMRTRDKSSYGTPFSYATSKDNDNALTLTDYNGFVPNINNEAIVTDVTCNDGLWHHLALTWTAERGDWSLYKDGLREANGTGISRGKPIPGCGELEPLDLGNITNYQPGVPLNLVTFTCDVGFHVSGQETAECQVSGDWLQDENVQCRSKYYQCGGTDLKITSVKSTMRKDLVEREEGDGESLQSPEDVSHGRTRFSSYFYQSVIEYSCWDNYALIGAPTRVCQANGHWSGIAPVCIQSRCGNVARILHGEVIHIEGITPVDTVEFRCQEGTTC</sequence>
<dbReference type="PROSITE" id="PS50234">
    <property type="entry name" value="VWFA"/>
    <property type="match status" value="1"/>
</dbReference>
<evidence type="ECO:0000259" key="16">
    <source>
        <dbReference type="PROSITE" id="PS50026"/>
    </source>
</evidence>
<keyword evidence="13" id="KW-0325">Glycoprotein</keyword>
<feature type="disulfide bond" evidence="14">
    <location>
        <begin position="1226"/>
        <end position="1235"/>
    </location>
</feature>
<dbReference type="GO" id="GO:0051241">
    <property type="term" value="P:negative regulation of multicellular organismal process"/>
    <property type="evidence" value="ECO:0007669"/>
    <property type="project" value="UniProtKB-ARBA"/>
</dbReference>
<evidence type="ECO:0000259" key="19">
    <source>
        <dbReference type="PROSITE" id="PS50923"/>
    </source>
</evidence>
<evidence type="ECO:0000256" key="6">
    <source>
        <dbReference type="ARBA" id="ARBA00022692"/>
    </source>
</evidence>
<feature type="disulfide bond" evidence="15">
    <location>
        <begin position="257"/>
        <end position="284"/>
    </location>
</feature>
<dbReference type="FunFam" id="2.10.50.10:FF:000018">
    <property type="entry name" value="Sushi, von Willebrand factor type A, EGF and pentraxin domain-containing 1"/>
    <property type="match status" value="2"/>
</dbReference>
<dbReference type="InterPro" id="IPR001881">
    <property type="entry name" value="EGF-like_Ca-bd_dom"/>
</dbReference>
<evidence type="ECO:0000256" key="14">
    <source>
        <dbReference type="PROSITE-ProRule" id="PRU00076"/>
    </source>
</evidence>
<feature type="domain" description="EGF-like" evidence="16">
    <location>
        <begin position="1087"/>
        <end position="1123"/>
    </location>
</feature>
<protein>
    <submittedName>
        <fullName evidence="20">Putative sushi, von Willebrand factor type A</fullName>
    </submittedName>
</protein>
<dbReference type="InterPro" id="IPR011641">
    <property type="entry name" value="Tyr-kin_ephrin_A/B_rcpt-like"/>
</dbReference>
<dbReference type="InterPro" id="IPR000436">
    <property type="entry name" value="Sushi_SCR_CCP_dom"/>
</dbReference>
<evidence type="ECO:0000256" key="10">
    <source>
        <dbReference type="ARBA" id="ARBA00022989"/>
    </source>
</evidence>
<accession>A0A2G8K3G1</accession>
<dbReference type="GO" id="GO:0005112">
    <property type="term" value="F:Notch binding"/>
    <property type="evidence" value="ECO:0007669"/>
    <property type="project" value="TreeGrafter"/>
</dbReference>
<dbReference type="SMART" id="SM00159">
    <property type="entry name" value="PTX"/>
    <property type="match status" value="1"/>
</dbReference>
<dbReference type="InterPro" id="IPR013032">
    <property type="entry name" value="EGF-like_CS"/>
</dbReference>
<feature type="domain" description="HYR" evidence="18">
    <location>
        <begin position="497"/>
        <end position="580"/>
    </location>
</feature>
<evidence type="ECO:0000256" key="13">
    <source>
        <dbReference type="ARBA" id="ARBA00023180"/>
    </source>
</evidence>
<comment type="caution">
    <text evidence="14">Lacks conserved residue(s) required for the propagation of feature annotation.</text>
</comment>
<dbReference type="GO" id="GO:0005509">
    <property type="term" value="F:calcium ion binding"/>
    <property type="evidence" value="ECO:0007669"/>
    <property type="project" value="InterPro"/>
</dbReference>
<feature type="domain" description="EGF-like" evidence="16">
    <location>
        <begin position="1200"/>
        <end position="1236"/>
    </location>
</feature>
<evidence type="ECO:0000256" key="15">
    <source>
        <dbReference type="PROSITE-ProRule" id="PRU00302"/>
    </source>
</evidence>
<dbReference type="InterPro" id="IPR003410">
    <property type="entry name" value="HYR_dom"/>
</dbReference>
<keyword evidence="2" id="KW-0217">Developmental protein</keyword>
<dbReference type="InterPro" id="IPR002035">
    <property type="entry name" value="VWF_A"/>
</dbReference>
<dbReference type="SUPFAM" id="SSF57184">
    <property type="entry name" value="Growth factor receptor domain"/>
    <property type="match status" value="3"/>
</dbReference>
<keyword evidence="7" id="KW-0732">Signal</keyword>
<dbReference type="EMBL" id="MRZV01000926">
    <property type="protein sequence ID" value="PIK42534.1"/>
    <property type="molecule type" value="Genomic_DNA"/>
</dbReference>
<dbReference type="Pfam" id="PF13385">
    <property type="entry name" value="Laminin_G_3"/>
    <property type="match status" value="1"/>
</dbReference>
<dbReference type="SMART" id="SM01411">
    <property type="entry name" value="Ephrin_rec_like"/>
    <property type="match status" value="4"/>
</dbReference>
<dbReference type="Gene3D" id="2.60.120.200">
    <property type="match status" value="1"/>
</dbReference>
<feature type="domain" description="EGF-like" evidence="16">
    <location>
        <begin position="1012"/>
        <end position="1048"/>
    </location>
</feature>
<dbReference type="FunFam" id="2.10.25.10:FF:000321">
    <property type="entry name" value="Protein delta homolog 1"/>
    <property type="match status" value="1"/>
</dbReference>
<feature type="disulfide bond" evidence="15">
    <location>
        <begin position="1483"/>
        <end position="1510"/>
    </location>
</feature>
<dbReference type="Gene3D" id="3.40.50.410">
    <property type="entry name" value="von Willebrand factor, type A domain"/>
    <property type="match status" value="1"/>
</dbReference>
<evidence type="ECO:0000313" key="21">
    <source>
        <dbReference type="Proteomes" id="UP000230750"/>
    </source>
</evidence>
<feature type="domain" description="Sushi" evidence="19">
    <location>
        <begin position="581"/>
        <end position="644"/>
    </location>
</feature>
<feature type="domain" description="Sushi" evidence="19">
    <location>
        <begin position="287"/>
        <end position="346"/>
    </location>
</feature>
<keyword evidence="11" id="KW-0472">Membrane</keyword>
<dbReference type="InterPro" id="IPR035976">
    <property type="entry name" value="Sushi/SCR/CCP_sf"/>
</dbReference>
<dbReference type="GO" id="GO:0048468">
    <property type="term" value="P:cell development"/>
    <property type="evidence" value="ECO:0007669"/>
    <property type="project" value="UniProtKB-ARBA"/>
</dbReference>